<feature type="compositionally biased region" description="Low complexity" evidence="12">
    <location>
        <begin position="477"/>
        <end position="486"/>
    </location>
</feature>
<feature type="compositionally biased region" description="Low complexity" evidence="12">
    <location>
        <begin position="592"/>
        <end position="606"/>
    </location>
</feature>
<dbReference type="Pfam" id="PF12169">
    <property type="entry name" value="DNA_pol3_gamma3"/>
    <property type="match status" value="1"/>
</dbReference>
<dbReference type="CDD" id="cd00009">
    <property type="entry name" value="AAA"/>
    <property type="match status" value="1"/>
</dbReference>
<dbReference type="InterPro" id="IPR050238">
    <property type="entry name" value="DNA_Rep/Repair_Clamp_Loader"/>
</dbReference>
<keyword evidence="5" id="KW-0235">DNA replication</keyword>
<evidence type="ECO:0000256" key="7">
    <source>
        <dbReference type="ARBA" id="ARBA00022741"/>
    </source>
</evidence>
<evidence type="ECO:0000256" key="12">
    <source>
        <dbReference type="SAM" id="MobiDB-lite"/>
    </source>
</evidence>
<dbReference type="InterPro" id="IPR003593">
    <property type="entry name" value="AAA+_ATPase"/>
</dbReference>
<keyword evidence="4 14" id="KW-0548">Nucleotidyltransferase</keyword>
<feature type="compositionally biased region" description="Low complexity" evidence="12">
    <location>
        <begin position="1206"/>
        <end position="1219"/>
    </location>
</feature>
<evidence type="ECO:0000313" key="15">
    <source>
        <dbReference type="Proteomes" id="UP000567246"/>
    </source>
</evidence>
<dbReference type="GO" id="GO:0006261">
    <property type="term" value="P:DNA-templated DNA replication"/>
    <property type="evidence" value="ECO:0007669"/>
    <property type="project" value="TreeGrafter"/>
</dbReference>
<feature type="compositionally biased region" description="Gly residues" evidence="12">
    <location>
        <begin position="417"/>
        <end position="429"/>
    </location>
</feature>
<dbReference type="SMART" id="SM00382">
    <property type="entry name" value="AAA"/>
    <property type="match status" value="1"/>
</dbReference>
<proteinExistence type="inferred from homology"/>
<feature type="region of interest" description="Disordered" evidence="12">
    <location>
        <begin position="693"/>
        <end position="1012"/>
    </location>
</feature>
<comment type="similarity">
    <text evidence="1">Belongs to the DnaX/STICHEL family.</text>
</comment>
<sequence>MSTALYRRYRPDRFEEVIGQDHVTVPLRTALAKDRVNHAYLFSGPRGCGKTTSARILARCLNCAQGPTPTPCGECDSCRDLATGGPGSLDVLEIDAASHGGVEDARGLRERATFAPVRDRYKILIIDEAHMVTAAGFNALLKIVEEPPEHLKFIFATTEPEKVIGTIRSRTHHYPFRLVPPEPLIAHLEQLCAEEGVSVEKGVLPLVVRAGTGSVRDTLSVLDQLIAGAQDGGVSYELAVSLLGFTPEALLDDVIDAVAADDTPTVFRVVDRVVQSGQDPRRFVEDLLDRFRDLVIARALPEEAGAILHGMPEDQVRRLSAQAAQLSRAELSRLADVTNLALTDMVGATSPRLHLELLMARLLLPASDDTHRGLAARLEALERRLELGGVPVASAEESAGGTTTSARPGAPAAAAGGSAGSGGAGGGEPLTGAALARAAMRRPEAQEAPTPPAQETAQSEKAPAQPEPSSKPSPVGQAAPPAQPAQSEHPRPERWAPPAAASSPEADAPAQRPDAARPEQPAQQDRPQRQQQTPPPAPAGQPEQRQQQTAQADRPTTAERSSERPAAGAPEATPTSTRPQAAERPAERPQAEADAAGSAAPSSAAPAPAPSQVEKVRRAWPDILAALEDASRLMWMIVKDNASVAGYDGSLLTIGFQQDGPRQMLLGRGGDRVLAEAVHQVLGIRPQLDLILGGDAPQGGSRPAADARPQAGGRPAAGPAASPAAAAPAERPQGRPQQGQAPGQEETPSAPRAESRADAPTSRPDAGEAAPTRQDPRPGADSRQDRPQQQGGEADRGQDRGQQQGRGQASDRGPAQGGSPSGRPTGHAAVPTPGRGPSSPAPAQRPTAPQAASTTPPGAPPSDGWGRADEEPPAWDDAPPPEEDPWDSLPEFDPNADMDDSDGPEGWTPPAAGQDDAPVGAAGWDGPVPATEDWGAPPQGGAPAPGGRRDERPAAAHGSAAPSERPAPQGSADAGPAAETGAEPSAEEVRRAYDPGPLVREEEHTIPVFARPEAELRAEFAQRFGATRPAGFDDGAGAGAVAESTRAAAPSPGPDDLPPGQGDDPDATARRDAHPAASASGPSSAADHGSSGEPTADGTPDPGVPAEDHEHASASDSADDGSPEHAAGSGHPASMFPRLMERVRAGGPLEPPVNAAPPGGATPPGGGPGGGAGPSGPGSAPGSDQGPRPGGAPCDAQGPGAPGPDAPRGGRPSAAALGARPGGETGSPAGASAPPSLDARAAAIRAAREAAQGRGPARTAGTGPAAPSAPAVGWEDEVASDDDVALEDSGLVGRAVVERVLGARLLEERANSA</sequence>
<dbReference type="Proteomes" id="UP000567246">
    <property type="component" value="Unassembled WGS sequence"/>
</dbReference>
<dbReference type="Gene3D" id="1.20.272.10">
    <property type="match status" value="1"/>
</dbReference>
<organism evidence="14 15">
    <name type="scientific">Micrococcus endophyticus</name>
    <dbReference type="NCBI Taxonomy" id="455343"/>
    <lineage>
        <taxon>Bacteria</taxon>
        <taxon>Bacillati</taxon>
        <taxon>Actinomycetota</taxon>
        <taxon>Actinomycetes</taxon>
        <taxon>Micrococcales</taxon>
        <taxon>Micrococcaceae</taxon>
        <taxon>Micrococcus</taxon>
    </lineage>
</organism>
<dbReference type="InterPro" id="IPR008921">
    <property type="entry name" value="DNA_pol3_clamp-load_cplx_C"/>
</dbReference>
<comment type="caution">
    <text evidence="14">The sequence shown here is derived from an EMBL/GenBank/DDBJ whole genome shotgun (WGS) entry which is preliminary data.</text>
</comment>
<feature type="compositionally biased region" description="Basic and acidic residues" evidence="12">
    <location>
        <begin position="987"/>
        <end position="1005"/>
    </location>
</feature>
<feature type="region of interest" description="Disordered" evidence="12">
    <location>
        <begin position="1027"/>
        <end position="1281"/>
    </location>
</feature>
<comment type="catalytic activity">
    <reaction evidence="11">
        <text>DNA(n) + a 2'-deoxyribonucleoside 5'-triphosphate = DNA(n+1) + diphosphate</text>
        <dbReference type="Rhea" id="RHEA:22508"/>
        <dbReference type="Rhea" id="RHEA-COMP:17339"/>
        <dbReference type="Rhea" id="RHEA-COMP:17340"/>
        <dbReference type="ChEBI" id="CHEBI:33019"/>
        <dbReference type="ChEBI" id="CHEBI:61560"/>
        <dbReference type="ChEBI" id="CHEBI:173112"/>
        <dbReference type="EC" id="2.7.7.7"/>
    </reaction>
</comment>
<accession>A0A7W9JJN6</accession>
<feature type="domain" description="AAA+ ATPase" evidence="13">
    <location>
        <begin position="36"/>
        <end position="184"/>
    </location>
</feature>
<evidence type="ECO:0000256" key="8">
    <source>
        <dbReference type="ARBA" id="ARBA00022833"/>
    </source>
</evidence>
<feature type="region of interest" description="Disordered" evidence="12">
    <location>
        <begin position="392"/>
        <end position="614"/>
    </location>
</feature>
<feature type="compositionally biased region" description="Low complexity" evidence="12">
    <location>
        <begin position="398"/>
        <end position="416"/>
    </location>
</feature>
<dbReference type="CDD" id="cd18137">
    <property type="entry name" value="HLD_clamp_pol_III_gamma_tau"/>
    <property type="match status" value="1"/>
</dbReference>
<feature type="compositionally biased region" description="Low complexity" evidence="12">
    <location>
        <begin position="935"/>
        <end position="946"/>
    </location>
</feature>
<reference evidence="14 15" key="1">
    <citation type="submission" date="2020-08" db="EMBL/GenBank/DDBJ databases">
        <title>Sequencing the genomes of 1000 actinobacteria strains.</title>
        <authorList>
            <person name="Klenk H.-P."/>
        </authorList>
    </citation>
    <scope>NUCLEOTIDE SEQUENCE [LARGE SCALE GENOMIC DNA]</scope>
    <source>
        <strain evidence="14 15">DSM 17945</strain>
    </source>
</reference>
<dbReference type="InterPro" id="IPR022754">
    <property type="entry name" value="DNA_pol_III_gamma-3"/>
</dbReference>
<dbReference type="PANTHER" id="PTHR11669">
    <property type="entry name" value="REPLICATION FACTOR C / DNA POLYMERASE III GAMMA-TAU SUBUNIT"/>
    <property type="match status" value="1"/>
</dbReference>
<feature type="compositionally biased region" description="Low complexity" evidence="12">
    <location>
        <begin position="800"/>
        <end position="813"/>
    </location>
</feature>
<feature type="compositionally biased region" description="Acidic residues" evidence="12">
    <location>
        <begin position="894"/>
        <end position="903"/>
    </location>
</feature>
<evidence type="ECO:0000256" key="2">
    <source>
        <dbReference type="ARBA" id="ARBA00012417"/>
    </source>
</evidence>
<feature type="compositionally biased region" description="Low complexity" evidence="12">
    <location>
        <begin position="702"/>
        <end position="744"/>
    </location>
</feature>
<dbReference type="GO" id="GO:0003677">
    <property type="term" value="F:DNA binding"/>
    <property type="evidence" value="ECO:0007669"/>
    <property type="project" value="InterPro"/>
</dbReference>
<dbReference type="Gene3D" id="1.10.8.60">
    <property type="match status" value="1"/>
</dbReference>
<evidence type="ECO:0000256" key="6">
    <source>
        <dbReference type="ARBA" id="ARBA00022723"/>
    </source>
</evidence>
<gene>
    <name evidence="14" type="ORF">HDA33_001675</name>
</gene>
<evidence type="ECO:0000256" key="3">
    <source>
        <dbReference type="ARBA" id="ARBA00022679"/>
    </source>
</evidence>
<feature type="compositionally biased region" description="Low complexity" evidence="12">
    <location>
        <begin position="496"/>
        <end position="532"/>
    </location>
</feature>
<evidence type="ECO:0000256" key="1">
    <source>
        <dbReference type="ARBA" id="ARBA00006360"/>
    </source>
</evidence>
<feature type="compositionally biased region" description="Low complexity" evidence="12">
    <location>
        <begin position="837"/>
        <end position="856"/>
    </location>
</feature>
<keyword evidence="3 14" id="KW-0808">Transferase</keyword>
<keyword evidence="15" id="KW-1185">Reference proteome</keyword>
<dbReference type="FunFam" id="3.40.50.300:FF:000014">
    <property type="entry name" value="DNA polymerase III subunit gamma/tau"/>
    <property type="match status" value="1"/>
</dbReference>
<evidence type="ECO:0000259" key="13">
    <source>
        <dbReference type="SMART" id="SM00382"/>
    </source>
</evidence>
<evidence type="ECO:0000256" key="9">
    <source>
        <dbReference type="ARBA" id="ARBA00022840"/>
    </source>
</evidence>
<dbReference type="GO" id="GO:0005524">
    <property type="term" value="F:ATP binding"/>
    <property type="evidence" value="ECO:0007669"/>
    <property type="project" value="UniProtKB-KW"/>
</dbReference>
<dbReference type="Gene3D" id="3.40.50.300">
    <property type="entry name" value="P-loop containing nucleotide triphosphate hydrolases"/>
    <property type="match status" value="1"/>
</dbReference>
<feature type="compositionally biased region" description="Low complexity" evidence="12">
    <location>
        <begin position="1075"/>
        <end position="1091"/>
    </location>
</feature>
<keyword evidence="10" id="KW-0239">DNA-directed DNA polymerase</keyword>
<dbReference type="SUPFAM" id="SSF52540">
    <property type="entry name" value="P-loop containing nucleoside triphosphate hydrolases"/>
    <property type="match status" value="1"/>
</dbReference>
<evidence type="ECO:0000256" key="4">
    <source>
        <dbReference type="ARBA" id="ARBA00022695"/>
    </source>
</evidence>
<dbReference type="RefSeq" id="WP_184172516.1">
    <property type="nucleotide sequence ID" value="NZ_JACHMW010000001.1"/>
</dbReference>
<dbReference type="NCBIfam" id="NF005846">
    <property type="entry name" value="PRK07764.1-6"/>
    <property type="match status" value="1"/>
</dbReference>
<feature type="compositionally biased region" description="Gly residues" evidence="12">
    <location>
        <begin position="1162"/>
        <end position="1176"/>
    </location>
</feature>
<dbReference type="EC" id="2.7.7.7" evidence="2"/>
<dbReference type="EMBL" id="JACHMW010000001">
    <property type="protein sequence ID" value="MBB5849111.1"/>
    <property type="molecule type" value="Genomic_DNA"/>
</dbReference>
<evidence type="ECO:0000313" key="14">
    <source>
        <dbReference type="EMBL" id="MBB5849111.1"/>
    </source>
</evidence>
<dbReference type="NCBIfam" id="TIGR02397">
    <property type="entry name" value="dnaX_nterm"/>
    <property type="match status" value="1"/>
</dbReference>
<feature type="compositionally biased region" description="Acidic residues" evidence="12">
    <location>
        <begin position="871"/>
        <end position="886"/>
    </location>
</feature>
<evidence type="ECO:0000256" key="11">
    <source>
        <dbReference type="ARBA" id="ARBA00049244"/>
    </source>
</evidence>
<keyword evidence="6" id="KW-0479">Metal-binding</keyword>
<dbReference type="InterPro" id="IPR027417">
    <property type="entry name" value="P-loop_NTPase"/>
</dbReference>
<dbReference type="GO" id="GO:0046872">
    <property type="term" value="F:metal ion binding"/>
    <property type="evidence" value="ECO:0007669"/>
    <property type="project" value="UniProtKB-KW"/>
</dbReference>
<keyword evidence="8" id="KW-0862">Zinc</keyword>
<dbReference type="InterPro" id="IPR012763">
    <property type="entry name" value="DNA_pol_III_sug/sutau_N"/>
</dbReference>
<feature type="compositionally biased region" description="Basic and acidic residues" evidence="12">
    <location>
        <begin position="774"/>
        <end position="786"/>
    </location>
</feature>
<dbReference type="SUPFAM" id="SSF48019">
    <property type="entry name" value="post-AAA+ oligomerization domain-like"/>
    <property type="match status" value="1"/>
</dbReference>
<dbReference type="GO" id="GO:0003887">
    <property type="term" value="F:DNA-directed DNA polymerase activity"/>
    <property type="evidence" value="ECO:0007669"/>
    <property type="project" value="UniProtKB-KW"/>
</dbReference>
<name>A0A7W9JJN6_9MICC</name>
<evidence type="ECO:0000256" key="5">
    <source>
        <dbReference type="ARBA" id="ARBA00022705"/>
    </source>
</evidence>
<dbReference type="Pfam" id="PF13177">
    <property type="entry name" value="DNA_pol3_delta2"/>
    <property type="match status" value="1"/>
</dbReference>
<dbReference type="Pfam" id="PF22608">
    <property type="entry name" value="DNAX_ATPase_lid"/>
    <property type="match status" value="1"/>
</dbReference>
<dbReference type="PANTHER" id="PTHR11669:SF0">
    <property type="entry name" value="PROTEIN STICHEL-LIKE 2"/>
    <property type="match status" value="1"/>
</dbReference>
<evidence type="ECO:0000256" key="10">
    <source>
        <dbReference type="ARBA" id="ARBA00022932"/>
    </source>
</evidence>
<feature type="compositionally biased region" description="Low complexity" evidence="12">
    <location>
        <begin position="1239"/>
        <end position="1271"/>
    </location>
</feature>
<keyword evidence="7" id="KW-0547">Nucleotide-binding</keyword>
<feature type="compositionally biased region" description="Low complexity" evidence="12">
    <location>
        <begin position="540"/>
        <end position="555"/>
    </location>
</feature>
<dbReference type="GO" id="GO:0009360">
    <property type="term" value="C:DNA polymerase III complex"/>
    <property type="evidence" value="ECO:0007669"/>
    <property type="project" value="InterPro"/>
</dbReference>
<dbReference type="InterPro" id="IPR045085">
    <property type="entry name" value="HLD_clamp_pol_III_gamma_tau"/>
</dbReference>
<keyword evidence="9" id="KW-0067">ATP-binding</keyword>
<protein>
    <recommendedName>
        <fullName evidence="2">DNA-directed DNA polymerase</fullName>
        <ecNumber evidence="2">2.7.7.7</ecNumber>
    </recommendedName>
</protein>